<evidence type="ECO:0000259" key="9">
    <source>
        <dbReference type="Pfam" id="PF20238"/>
    </source>
</evidence>
<dbReference type="CDD" id="cd21176">
    <property type="entry name" value="LPMO_auxiliary-like"/>
    <property type="match status" value="1"/>
</dbReference>
<evidence type="ECO:0000256" key="5">
    <source>
        <dbReference type="ARBA" id="ARBA00023136"/>
    </source>
</evidence>
<accession>A0ABR3GV30</accession>
<evidence type="ECO:0000256" key="1">
    <source>
        <dbReference type="ARBA" id="ARBA00004609"/>
    </source>
</evidence>
<keyword evidence="4 8" id="KW-0732">Signal</keyword>
<proteinExistence type="predicted"/>
<evidence type="ECO:0000256" key="8">
    <source>
        <dbReference type="SAM" id="SignalP"/>
    </source>
</evidence>
<evidence type="ECO:0000256" key="7">
    <source>
        <dbReference type="ARBA" id="ARBA00023288"/>
    </source>
</evidence>
<evidence type="ECO:0000256" key="3">
    <source>
        <dbReference type="ARBA" id="ARBA00022622"/>
    </source>
</evidence>
<feature type="domain" description="Copper acquisition factor BIM1-like" evidence="9">
    <location>
        <begin position="17"/>
        <end position="160"/>
    </location>
</feature>
<dbReference type="PANTHER" id="PTHR34992:SF1">
    <property type="entry name" value="COPPER ACQUISITION FACTOR BIM1-LIKE DOMAIN-CONTAINING PROTEIN"/>
    <property type="match status" value="1"/>
</dbReference>
<dbReference type="PANTHER" id="PTHR34992">
    <property type="entry name" value="HYPHAL ANASTAMOSIS-7 PROTEIN"/>
    <property type="match status" value="1"/>
</dbReference>
<evidence type="ECO:0000256" key="6">
    <source>
        <dbReference type="ARBA" id="ARBA00023180"/>
    </source>
</evidence>
<keyword evidence="11" id="KW-1185">Reference proteome</keyword>
<feature type="signal peptide" evidence="8">
    <location>
        <begin position="1"/>
        <end position="18"/>
    </location>
</feature>
<reference evidence="10 11" key="1">
    <citation type="submission" date="2024-02" db="EMBL/GenBank/DDBJ databases">
        <title>Discinaceae phylogenomics.</title>
        <authorList>
            <person name="Dirks A.C."/>
            <person name="James T.Y."/>
        </authorList>
    </citation>
    <scope>NUCLEOTIDE SEQUENCE [LARGE SCALE GENOMIC DNA]</scope>
    <source>
        <strain evidence="10 11">ACD0624</strain>
    </source>
</reference>
<dbReference type="Pfam" id="PF20238">
    <property type="entry name" value="BIM1-like_dom"/>
    <property type="match status" value="1"/>
</dbReference>
<keyword evidence="5" id="KW-0472">Membrane</keyword>
<protein>
    <recommendedName>
        <fullName evidence="9">Copper acquisition factor BIM1-like domain-containing protein</fullName>
    </recommendedName>
</protein>
<evidence type="ECO:0000313" key="11">
    <source>
        <dbReference type="Proteomes" id="UP001447188"/>
    </source>
</evidence>
<comment type="caution">
    <text evidence="10">The sequence shown here is derived from an EMBL/GenBank/DDBJ whole genome shotgun (WGS) entry which is preliminary data.</text>
</comment>
<keyword evidence="2" id="KW-1003">Cell membrane</keyword>
<dbReference type="InterPro" id="IPR046530">
    <property type="entry name" value="BIM1-like_dom"/>
</dbReference>
<name>A0ABR3GV30_9PEZI</name>
<evidence type="ECO:0000256" key="2">
    <source>
        <dbReference type="ARBA" id="ARBA00022475"/>
    </source>
</evidence>
<keyword evidence="3" id="KW-0336">GPI-anchor</keyword>
<organism evidence="10 11">
    <name type="scientific">Discina gigas</name>
    <dbReference type="NCBI Taxonomy" id="1032678"/>
    <lineage>
        <taxon>Eukaryota</taxon>
        <taxon>Fungi</taxon>
        <taxon>Dikarya</taxon>
        <taxon>Ascomycota</taxon>
        <taxon>Pezizomycotina</taxon>
        <taxon>Pezizomycetes</taxon>
        <taxon>Pezizales</taxon>
        <taxon>Discinaceae</taxon>
        <taxon>Discina</taxon>
    </lineage>
</organism>
<gene>
    <name evidence="10" type="ORF">Q9L58_001222</name>
</gene>
<keyword evidence="6" id="KW-0325">Glycoprotein</keyword>
<evidence type="ECO:0000256" key="4">
    <source>
        <dbReference type="ARBA" id="ARBA00022729"/>
    </source>
</evidence>
<dbReference type="InterPro" id="IPR046936">
    <property type="entry name" value="BIM1-like"/>
</dbReference>
<comment type="subcellular location">
    <subcellularLocation>
        <location evidence="1">Cell membrane</location>
        <topology evidence="1">Lipid-anchor</topology>
        <topology evidence="1">GPI-anchor</topology>
    </subcellularLocation>
</comment>
<keyword evidence="7" id="KW-0449">Lipoprotein</keyword>
<dbReference type="EMBL" id="JBBBZM010000009">
    <property type="protein sequence ID" value="KAL0639655.1"/>
    <property type="molecule type" value="Genomic_DNA"/>
</dbReference>
<feature type="chain" id="PRO_5047443537" description="Copper acquisition factor BIM1-like domain-containing protein" evidence="8">
    <location>
        <begin position="19"/>
        <end position="218"/>
    </location>
</feature>
<evidence type="ECO:0000313" key="10">
    <source>
        <dbReference type="EMBL" id="KAL0639655.1"/>
    </source>
</evidence>
<sequence length="218" mass="22588">MQLQSVFLATLSATVVSAHFRVKYPYWRGDSIATQNSYPCGGVDQTISANNRTLWPIDGGALVFSPGHDFAQTYVNLGLGNEVTRFNITLAAPFNQTGNGTFCFPKFTLPKDSGAQEGTNASIQVIQLSHNGGALYNCADITFSANVSSVTSDVCFNSTGVGAAPFTYNGDTSKTTCDSASNTTESGAATTSHSAASNLGISIVSVGAVGLAVAAMMI</sequence>
<dbReference type="Proteomes" id="UP001447188">
    <property type="component" value="Unassembled WGS sequence"/>
</dbReference>